<dbReference type="AlphaFoldDB" id="A0A1H6EAM0"/>
<organism evidence="5 6">
    <name type="scientific">Thermomonospora echinospora</name>
    <dbReference type="NCBI Taxonomy" id="1992"/>
    <lineage>
        <taxon>Bacteria</taxon>
        <taxon>Bacillati</taxon>
        <taxon>Actinomycetota</taxon>
        <taxon>Actinomycetes</taxon>
        <taxon>Streptosporangiales</taxon>
        <taxon>Thermomonosporaceae</taxon>
        <taxon>Thermomonospora</taxon>
    </lineage>
</organism>
<evidence type="ECO:0000313" key="5">
    <source>
        <dbReference type="EMBL" id="SEG93956.1"/>
    </source>
</evidence>
<evidence type="ECO:0000256" key="2">
    <source>
        <dbReference type="ARBA" id="ARBA00022630"/>
    </source>
</evidence>
<evidence type="ECO:0000313" key="6">
    <source>
        <dbReference type="Proteomes" id="UP000236723"/>
    </source>
</evidence>
<dbReference type="EMBL" id="FNVO01000042">
    <property type="protein sequence ID" value="SEG93956.1"/>
    <property type="molecule type" value="Genomic_DNA"/>
</dbReference>
<evidence type="ECO:0000256" key="1">
    <source>
        <dbReference type="ARBA" id="ARBA00010139"/>
    </source>
</evidence>
<dbReference type="InterPro" id="IPR020946">
    <property type="entry name" value="Flavin_mOase-like"/>
</dbReference>
<dbReference type="Pfam" id="PF00743">
    <property type="entry name" value="FMO-like"/>
    <property type="match status" value="1"/>
</dbReference>
<dbReference type="GO" id="GO:0050660">
    <property type="term" value="F:flavin adenine dinucleotide binding"/>
    <property type="evidence" value="ECO:0007669"/>
    <property type="project" value="InterPro"/>
</dbReference>
<accession>A0A1H6EAM0</accession>
<protein>
    <submittedName>
        <fullName evidence="5">Predicted flavoprotein CzcO associated with the cation diffusion facilitator CzcD</fullName>
    </submittedName>
</protein>
<keyword evidence="4" id="KW-0560">Oxidoreductase</keyword>
<dbReference type="Proteomes" id="UP000236723">
    <property type="component" value="Unassembled WGS sequence"/>
</dbReference>
<evidence type="ECO:0000256" key="4">
    <source>
        <dbReference type="ARBA" id="ARBA00023002"/>
    </source>
</evidence>
<dbReference type="SUPFAM" id="SSF51905">
    <property type="entry name" value="FAD/NAD(P)-binding domain"/>
    <property type="match status" value="2"/>
</dbReference>
<dbReference type="PANTHER" id="PTHR42877">
    <property type="entry name" value="L-ORNITHINE N(5)-MONOOXYGENASE-RELATED"/>
    <property type="match status" value="1"/>
</dbReference>
<gene>
    <name evidence="5" type="ORF">SAMN04489712_1428</name>
</gene>
<evidence type="ECO:0000256" key="3">
    <source>
        <dbReference type="ARBA" id="ARBA00022827"/>
    </source>
</evidence>
<dbReference type="GO" id="GO:0050661">
    <property type="term" value="F:NADP binding"/>
    <property type="evidence" value="ECO:0007669"/>
    <property type="project" value="InterPro"/>
</dbReference>
<dbReference type="PANTHER" id="PTHR42877:SF4">
    <property type="entry name" value="FAD_NAD(P)-BINDING DOMAIN-CONTAINING PROTEIN-RELATED"/>
    <property type="match status" value="1"/>
</dbReference>
<sequence length="651" mass="72803">MTLQPHRLIDLYIAPRRLQTSELEGNLDAGDAALLLMSLVQITGDASLLDRFGRHLGFEQPQHKGDIRLLPVGHLPEEHFAELKKMLIEALTGPAQDEYLQVPDDALFHRMISLATGADVGEEFIGVIKEQAGFVPSVPVIKRRTAPPEDFTVAILGAGMTGIAAAIAVADAGFSYEVFESSDDIGGTWRINTYPGVAVDTPSIYYSFSFELEAGWSRYYPVGTEYQEYLQRVVDKYGVRPNIRFNTRIESMVWDDDAQEWVITADHGGRKVTSRANAVITAAGFLNRPKYPDVPGRETFAGPSVHTAAWDHSVDLTGKRVGVIGAGATSVQVVDAIIDRVEHLTLFQRQPHWVMPNNLGEGIVPERERWLKQHVPFYERWARAKTYWFVTDNNYPTVRVDEEWMASHPLSISEANDRYLQMCLRHLEASFGHDPELLQKMTPDFPPHGKRIIRDPGGYYAALAGDRADVVTSGLVRVTPQGIETEDGTFVELDVIIYATGFTLDFLSTIEIVGRNGVRLADQWAGNDPRSYLGGTVPNFPNLFVTSGPNSSSGHGGGHNFMTEAVVHYITECLQLLVERGVRSIEVTQAAQDEFLEKVDAQMEGSIWRNSDRAHTYYRNASGRVILPNPWRMVDYWQMLRTPEVSKFVLR</sequence>
<dbReference type="Gene3D" id="3.50.50.60">
    <property type="entry name" value="FAD/NAD(P)-binding domain"/>
    <property type="match status" value="2"/>
</dbReference>
<reference evidence="6" key="1">
    <citation type="submission" date="2016-10" db="EMBL/GenBank/DDBJ databases">
        <authorList>
            <person name="Varghese N."/>
            <person name="Submissions S."/>
        </authorList>
    </citation>
    <scope>NUCLEOTIDE SEQUENCE [LARGE SCALE GENOMIC DNA]</scope>
    <source>
        <strain evidence="6">DSM 43163</strain>
    </source>
</reference>
<comment type="similarity">
    <text evidence="1">Belongs to the FAD-binding monooxygenase family.</text>
</comment>
<dbReference type="GO" id="GO:0004499">
    <property type="term" value="F:N,N-dimethylaniline monooxygenase activity"/>
    <property type="evidence" value="ECO:0007669"/>
    <property type="project" value="InterPro"/>
</dbReference>
<dbReference type="InterPro" id="IPR051209">
    <property type="entry name" value="FAD-bind_Monooxygenase_sf"/>
</dbReference>
<name>A0A1H6EAM0_9ACTN</name>
<dbReference type="InterPro" id="IPR036188">
    <property type="entry name" value="FAD/NAD-bd_sf"/>
</dbReference>
<keyword evidence="3" id="KW-0274">FAD</keyword>
<dbReference type="OrthoDB" id="5168853at2"/>
<keyword evidence="2" id="KW-0285">Flavoprotein</keyword>
<dbReference type="RefSeq" id="WP_103944743.1">
    <property type="nucleotide sequence ID" value="NZ_FNVO01000042.1"/>
</dbReference>
<proteinExistence type="inferred from homology"/>
<keyword evidence="6" id="KW-1185">Reference proteome</keyword>